<evidence type="ECO:0000313" key="4">
    <source>
        <dbReference type="EMBL" id="CAF1333454.1"/>
    </source>
</evidence>
<dbReference type="EMBL" id="CAJNOQ010014041">
    <property type="protein sequence ID" value="CAF1333454.1"/>
    <property type="molecule type" value="Genomic_DNA"/>
</dbReference>
<feature type="signal peptide" evidence="3">
    <location>
        <begin position="1"/>
        <end position="21"/>
    </location>
</feature>
<feature type="region of interest" description="Disordered" evidence="1">
    <location>
        <begin position="70"/>
        <end position="99"/>
    </location>
</feature>
<proteinExistence type="predicted"/>
<dbReference type="EMBL" id="CAJOBC010054715">
    <property type="protein sequence ID" value="CAF4189317.1"/>
    <property type="molecule type" value="Genomic_DNA"/>
</dbReference>
<feature type="compositionally biased region" description="Low complexity" evidence="1">
    <location>
        <begin position="79"/>
        <end position="93"/>
    </location>
</feature>
<evidence type="ECO:0000313" key="5">
    <source>
        <dbReference type="EMBL" id="CAF4189317.1"/>
    </source>
</evidence>
<sequence length="258" mass="28981">MFKTIILFHFFFISLLPLSFSIRCICKCNDHVQFQAAIVREPPYTECVQDSECKPYCWNAIPFSCAVTSECDRSPRPPTRSTPSLSASSITSPNGVATTTQPPAIMVKWEGTFLVDKNSCNSQQCCCPTNRIEIKSISEKPFFLLVKTELIGGEENCGFNSDGLDVTVPLPLQGSDSFTVPFQSTNIEFRMNDDTIHTTYLTNSWTKCCAKALRTSASSRNIGHMSMILNLLFLTIFYKANSSFSQYFKYELIEVLIN</sequence>
<dbReference type="AlphaFoldDB" id="A0A815G2Q2"/>
<accession>A0A815G2Q2</accession>
<gene>
    <name evidence="4" type="ORF">GPM918_LOCUS30071</name>
    <name evidence="5" type="ORF">SRO942_LOCUS30678</name>
</gene>
<dbReference type="Proteomes" id="UP000681722">
    <property type="component" value="Unassembled WGS sequence"/>
</dbReference>
<feature type="chain" id="PRO_5035606549" evidence="3">
    <location>
        <begin position="22"/>
        <end position="258"/>
    </location>
</feature>
<evidence type="ECO:0000256" key="1">
    <source>
        <dbReference type="SAM" id="MobiDB-lite"/>
    </source>
</evidence>
<evidence type="ECO:0000256" key="2">
    <source>
        <dbReference type="SAM" id="Phobius"/>
    </source>
</evidence>
<keyword evidence="2" id="KW-0472">Membrane</keyword>
<keyword evidence="2" id="KW-1133">Transmembrane helix</keyword>
<evidence type="ECO:0000313" key="6">
    <source>
        <dbReference type="Proteomes" id="UP000663829"/>
    </source>
</evidence>
<dbReference type="Proteomes" id="UP000663829">
    <property type="component" value="Unassembled WGS sequence"/>
</dbReference>
<name>A0A815G2Q2_9BILA</name>
<protein>
    <submittedName>
        <fullName evidence="4">Uncharacterized protein</fullName>
    </submittedName>
</protein>
<organism evidence="4 6">
    <name type="scientific">Didymodactylos carnosus</name>
    <dbReference type="NCBI Taxonomy" id="1234261"/>
    <lineage>
        <taxon>Eukaryota</taxon>
        <taxon>Metazoa</taxon>
        <taxon>Spiralia</taxon>
        <taxon>Gnathifera</taxon>
        <taxon>Rotifera</taxon>
        <taxon>Eurotatoria</taxon>
        <taxon>Bdelloidea</taxon>
        <taxon>Philodinida</taxon>
        <taxon>Philodinidae</taxon>
        <taxon>Didymodactylos</taxon>
    </lineage>
</organism>
<keyword evidence="3" id="KW-0732">Signal</keyword>
<feature type="transmembrane region" description="Helical" evidence="2">
    <location>
        <begin position="222"/>
        <end position="240"/>
    </location>
</feature>
<evidence type="ECO:0000256" key="3">
    <source>
        <dbReference type="SAM" id="SignalP"/>
    </source>
</evidence>
<keyword evidence="2" id="KW-0812">Transmembrane</keyword>
<reference evidence="4" key="1">
    <citation type="submission" date="2021-02" db="EMBL/GenBank/DDBJ databases">
        <authorList>
            <person name="Nowell W R."/>
        </authorList>
    </citation>
    <scope>NUCLEOTIDE SEQUENCE</scope>
</reference>
<comment type="caution">
    <text evidence="4">The sequence shown here is derived from an EMBL/GenBank/DDBJ whole genome shotgun (WGS) entry which is preliminary data.</text>
</comment>
<keyword evidence="6" id="KW-1185">Reference proteome</keyword>